<evidence type="ECO:0000256" key="1">
    <source>
        <dbReference type="SAM" id="MobiDB-lite"/>
    </source>
</evidence>
<accession>A0AAJ0ETF4</accession>
<name>A0AAJ0ETF4_9PEZI</name>
<dbReference type="RefSeq" id="XP_060425187.1">
    <property type="nucleotide sequence ID" value="XM_060580690.1"/>
</dbReference>
<evidence type="ECO:0000313" key="2">
    <source>
        <dbReference type="EMBL" id="KAK1671184.1"/>
    </source>
</evidence>
<keyword evidence="3" id="KW-1185">Reference proteome</keyword>
<sequence>MVIATFMPSIRHHHRLPCITTCCFTMVRQNQKRKKDNPETRISGFWLQRSGSLLACACASLSCRFFKALISAGSDPERFIPRLSFSCLDGRRRCALLTSLHRAWLTSRRSGTFVGGGTASSQALAVRSTLPHGTHMGTIGPNPVAWNIDMAGWIRHPRMDVHIPHRPSPIAHRPSQTVPLPACSQPGTHEASNHLEQQGPSGYAMAATSSARGSHAKSSPADGAHLHHHLPYRQRAARSLQSSLFLGSPTGMTRNAVLFRLVPGTGGKSCWLAALFSYAYSSSIWPRSLLLPLEFSADPLTAVPRMASQVPSRVAKVLRRRYDTARPTDTCPGTGDRIPAANNSNIEAWYRDRTGFRVRSAISQLRPAEPLKFLLAPASSQAPNWVAFGLDHCETKHENSGPVIRSRQHSSFLLLLGSPLGFTTNAYLSTVRCPRPVFGTTWPDQHTGLVWLGMASAAWHAQSSFHPFTRSGHTIKYGYAHWKYGHCGCRCYPAVLNAAFILMMGKSGVGLERARKDIHDGEQQRDSESVGHDGYGALMPHDKQMLDACEDRDPTSIGDVLPLELPSVVWHIHEEVQRAACGTGMIATGPDKRPKYSLPPSPGNKKREQRPCVPKNPRTGFGCAATSSTMAPPGVVVAERWLCPSVVALQYVGIPYFQGWQAADAESEGKDAGVGRCTYTRHSRMKQQRRCFD</sequence>
<proteinExistence type="predicted"/>
<evidence type="ECO:0000313" key="3">
    <source>
        <dbReference type="Proteomes" id="UP001224890"/>
    </source>
</evidence>
<dbReference type="Proteomes" id="UP001224890">
    <property type="component" value="Unassembled WGS sequence"/>
</dbReference>
<feature type="region of interest" description="Disordered" evidence="1">
    <location>
        <begin position="182"/>
        <end position="225"/>
    </location>
</feature>
<feature type="region of interest" description="Disordered" evidence="1">
    <location>
        <begin position="586"/>
        <end position="617"/>
    </location>
</feature>
<gene>
    <name evidence="2" type="ORF">BDP55DRAFT_753220</name>
</gene>
<dbReference type="GeneID" id="85465216"/>
<reference evidence="2" key="1">
    <citation type="submission" date="2021-06" db="EMBL/GenBank/DDBJ databases">
        <title>Comparative genomics, transcriptomics and evolutionary studies reveal genomic signatures of adaptation to plant cell wall in hemibiotrophic fungi.</title>
        <authorList>
            <consortium name="DOE Joint Genome Institute"/>
            <person name="Baroncelli R."/>
            <person name="Diaz J.F."/>
            <person name="Benocci T."/>
            <person name="Peng M."/>
            <person name="Battaglia E."/>
            <person name="Haridas S."/>
            <person name="Andreopoulos W."/>
            <person name="Labutti K."/>
            <person name="Pangilinan J."/>
            <person name="Floch G.L."/>
            <person name="Makela M.R."/>
            <person name="Henrissat B."/>
            <person name="Grigoriev I.V."/>
            <person name="Crouch J.A."/>
            <person name="De Vries R.P."/>
            <person name="Sukno S.A."/>
            <person name="Thon M.R."/>
        </authorList>
    </citation>
    <scope>NUCLEOTIDE SEQUENCE</scope>
    <source>
        <strain evidence="2">CBS 193.32</strain>
    </source>
</reference>
<protein>
    <submittedName>
        <fullName evidence="2">Uncharacterized protein</fullName>
    </submittedName>
</protein>
<comment type="caution">
    <text evidence="2">The sequence shown here is derived from an EMBL/GenBank/DDBJ whole genome shotgun (WGS) entry which is preliminary data.</text>
</comment>
<dbReference type="EMBL" id="JAHMHR010000049">
    <property type="protein sequence ID" value="KAK1671184.1"/>
    <property type="molecule type" value="Genomic_DNA"/>
</dbReference>
<dbReference type="AlphaFoldDB" id="A0AAJ0ETF4"/>
<organism evidence="2 3">
    <name type="scientific">Colletotrichum godetiae</name>
    <dbReference type="NCBI Taxonomy" id="1209918"/>
    <lineage>
        <taxon>Eukaryota</taxon>
        <taxon>Fungi</taxon>
        <taxon>Dikarya</taxon>
        <taxon>Ascomycota</taxon>
        <taxon>Pezizomycotina</taxon>
        <taxon>Sordariomycetes</taxon>
        <taxon>Hypocreomycetidae</taxon>
        <taxon>Glomerellales</taxon>
        <taxon>Glomerellaceae</taxon>
        <taxon>Colletotrichum</taxon>
        <taxon>Colletotrichum acutatum species complex</taxon>
    </lineage>
</organism>